<name>A0A1I1C235_9BACT</name>
<feature type="signal peptide" evidence="1">
    <location>
        <begin position="1"/>
        <end position="17"/>
    </location>
</feature>
<gene>
    <name evidence="2" type="ORF">SAMN04489723_11918</name>
</gene>
<dbReference type="PROSITE" id="PS51257">
    <property type="entry name" value="PROKAR_LIPOPROTEIN"/>
    <property type="match status" value="1"/>
</dbReference>
<organism evidence="2 3">
    <name type="scientific">Algoriphagus aquimarinus</name>
    <dbReference type="NCBI Taxonomy" id="237018"/>
    <lineage>
        <taxon>Bacteria</taxon>
        <taxon>Pseudomonadati</taxon>
        <taxon>Bacteroidota</taxon>
        <taxon>Cytophagia</taxon>
        <taxon>Cytophagales</taxon>
        <taxon>Cyclobacteriaceae</taxon>
        <taxon>Algoriphagus</taxon>
    </lineage>
</organism>
<keyword evidence="1" id="KW-0732">Signal</keyword>
<protein>
    <recommendedName>
        <fullName evidence="4">DUF4221 domain-containing protein</fullName>
    </recommendedName>
</protein>
<dbReference type="SUPFAM" id="SSF75011">
    <property type="entry name" value="3-carboxy-cis,cis-mucoante lactonizing enzyme"/>
    <property type="match status" value="1"/>
</dbReference>
<dbReference type="EMBL" id="FOKK01000019">
    <property type="protein sequence ID" value="SFB54968.1"/>
    <property type="molecule type" value="Genomic_DNA"/>
</dbReference>
<evidence type="ECO:0000313" key="3">
    <source>
        <dbReference type="Proteomes" id="UP000198790"/>
    </source>
</evidence>
<dbReference type="OrthoDB" id="815611at2"/>
<keyword evidence="3" id="KW-1185">Reference proteome</keyword>
<dbReference type="AlphaFoldDB" id="A0A1I1C235"/>
<feature type="chain" id="PRO_5011549107" description="DUF4221 domain-containing protein" evidence="1">
    <location>
        <begin position="18"/>
        <end position="379"/>
    </location>
</feature>
<evidence type="ECO:0000313" key="2">
    <source>
        <dbReference type="EMBL" id="SFB54968.1"/>
    </source>
</evidence>
<dbReference type="STRING" id="237018.SAMN04489723_11918"/>
<reference evidence="2 3" key="1">
    <citation type="submission" date="2016-10" db="EMBL/GenBank/DDBJ databases">
        <authorList>
            <person name="de Groot N.N."/>
        </authorList>
    </citation>
    <scope>NUCLEOTIDE SEQUENCE [LARGE SCALE GENOMIC DNA]</scope>
    <source>
        <strain evidence="2 3">DSM 23399</strain>
    </source>
</reference>
<sequence length="379" mass="43303">MKKINALFTCSILLAFACSSPKNDSESQLTNSNEWELHILDSIQVDYLGRIWDANFKNGFGYLRDNSSNSLVKFDTTGAIVAIQSYPTDGPGAVKSFSSTAISDQDELFASTRSLEIQHFDKDLNLVENLEMPFISESKGGRRNAKNMSFWKDKLLLWFPGRDGISPYINHFYRDYPLLELFDPASQTSDSLIRLPSTSKFNSELFFGRPIVQFTVSDDLLYFVLSNEALIHIYSLAEGGKWLESIDFDPKEFVLIPGQKEKVGYVSGNTMYEASVEGIYSSGDTVIVYYSGGITEDIFQQFELNLPKNFYKYPEYRKNFLRAYNPTSGLSNEIELPPSIDFILNIESMTKPFYALRNDEYIGEEQEYLTFYKLKLVQK</sequence>
<dbReference type="RefSeq" id="WP_092900234.1">
    <property type="nucleotide sequence ID" value="NZ_FOKK01000019.1"/>
</dbReference>
<evidence type="ECO:0008006" key="4">
    <source>
        <dbReference type="Google" id="ProtNLM"/>
    </source>
</evidence>
<accession>A0A1I1C235</accession>
<dbReference type="Proteomes" id="UP000198790">
    <property type="component" value="Unassembled WGS sequence"/>
</dbReference>
<evidence type="ECO:0000256" key="1">
    <source>
        <dbReference type="SAM" id="SignalP"/>
    </source>
</evidence>
<proteinExistence type="predicted"/>